<sequence length="306" mass="33982">MNKIKILVLLFLCVSTLSTQAQYSYFGTRGRIYFDKITYIKARLKSAAQNSPNGGFGRGMFNTDNMPESTTQKLLLYFDENSTLLVTDPSAENASEGARAGNRAIAGAGMVGRRGNTVAGAPRGGTVTVRGGERARLQGETRIGMSGSRPNNATKVMFQDLKKKTTNLQIEVDENYIITDTINQITWRFTDEYRNIAGFECRRANGATADSLYLVAFFTDEIPVSAGPAFTSGLPGMILGLAIPEMHIQYWATKVEYTNNTVPADWKNKKSTTITFDDFLKSFGRFYQRGRDSNSSKRQVQEQLIY</sequence>
<reference evidence="3" key="1">
    <citation type="journal article" date="2019" name="Int. J. Syst. Evol. Microbiol.">
        <title>The Global Catalogue of Microorganisms (GCM) 10K type strain sequencing project: providing services to taxonomists for standard genome sequencing and annotation.</title>
        <authorList>
            <consortium name="The Broad Institute Genomics Platform"/>
            <consortium name="The Broad Institute Genome Sequencing Center for Infectious Disease"/>
            <person name="Wu L."/>
            <person name="Ma J."/>
        </authorList>
    </citation>
    <scope>NUCLEOTIDE SEQUENCE [LARGE SCALE GENOMIC DNA]</scope>
    <source>
        <strain evidence="3">JCM 17858</strain>
    </source>
</reference>
<accession>A0ABP8R648</accession>
<proteinExistence type="predicted"/>
<name>A0ABP8R648_9SPHI</name>
<dbReference type="EMBL" id="BAABGR010000035">
    <property type="protein sequence ID" value="GAA4519024.1"/>
    <property type="molecule type" value="Genomic_DNA"/>
</dbReference>
<dbReference type="RefSeq" id="WP_345068317.1">
    <property type="nucleotide sequence ID" value="NZ_BAABGR010000035.1"/>
</dbReference>
<keyword evidence="3" id="KW-1185">Reference proteome</keyword>
<dbReference type="NCBIfam" id="TIGR01200">
    <property type="entry name" value="GLPGLI"/>
    <property type="match status" value="1"/>
</dbReference>
<gene>
    <name evidence="2" type="ORF">GCM10023173_21370</name>
</gene>
<comment type="caution">
    <text evidence="2">The sequence shown here is derived from an EMBL/GenBank/DDBJ whole genome shotgun (WGS) entry which is preliminary data.</text>
</comment>
<evidence type="ECO:0000313" key="2">
    <source>
        <dbReference type="EMBL" id="GAA4519024.1"/>
    </source>
</evidence>
<evidence type="ECO:0000313" key="3">
    <source>
        <dbReference type="Proteomes" id="UP001500394"/>
    </source>
</evidence>
<feature type="chain" id="PRO_5045903326" evidence="1">
    <location>
        <begin position="22"/>
        <end position="306"/>
    </location>
</feature>
<organism evidence="2 3">
    <name type="scientific">Sphingobacterium thermophilum</name>
    <dbReference type="NCBI Taxonomy" id="768534"/>
    <lineage>
        <taxon>Bacteria</taxon>
        <taxon>Pseudomonadati</taxon>
        <taxon>Bacteroidota</taxon>
        <taxon>Sphingobacteriia</taxon>
        <taxon>Sphingobacteriales</taxon>
        <taxon>Sphingobacteriaceae</taxon>
        <taxon>Sphingobacterium</taxon>
    </lineage>
</organism>
<dbReference type="InterPro" id="IPR005901">
    <property type="entry name" value="GLPGLI"/>
</dbReference>
<dbReference type="Pfam" id="PF09697">
    <property type="entry name" value="Porph_ging"/>
    <property type="match status" value="1"/>
</dbReference>
<evidence type="ECO:0000256" key="1">
    <source>
        <dbReference type="SAM" id="SignalP"/>
    </source>
</evidence>
<dbReference type="Proteomes" id="UP001500394">
    <property type="component" value="Unassembled WGS sequence"/>
</dbReference>
<keyword evidence="1" id="KW-0732">Signal</keyword>
<protein>
    <submittedName>
        <fullName evidence="2">GLPGLI family protein</fullName>
    </submittedName>
</protein>
<feature type="signal peptide" evidence="1">
    <location>
        <begin position="1"/>
        <end position="21"/>
    </location>
</feature>